<dbReference type="PANTHER" id="PTHR33215:SF13">
    <property type="entry name" value="PROTEIN DISTAL ANTENNA"/>
    <property type="match status" value="1"/>
</dbReference>
<comment type="caution">
    <text evidence="3">The sequence shown here is derived from an EMBL/GenBank/DDBJ whole genome shotgun (WGS) entry which is preliminary data.</text>
</comment>
<organism evidence="3 4">
    <name type="scientific">Methylomonas albis</name>
    <dbReference type="NCBI Taxonomy" id="1854563"/>
    <lineage>
        <taxon>Bacteria</taxon>
        <taxon>Pseudomonadati</taxon>
        <taxon>Pseudomonadota</taxon>
        <taxon>Gammaproteobacteria</taxon>
        <taxon>Methylococcales</taxon>
        <taxon>Methylococcaceae</taxon>
        <taxon>Methylomonas</taxon>
    </lineage>
</organism>
<dbReference type="Pfam" id="PF01527">
    <property type="entry name" value="HTH_Tnp_1"/>
    <property type="match status" value="1"/>
</dbReference>
<dbReference type="SUPFAM" id="SSF46689">
    <property type="entry name" value="Homeodomain-like"/>
    <property type="match status" value="1"/>
</dbReference>
<dbReference type="RefSeq" id="WP_192377064.1">
    <property type="nucleotide sequence ID" value="NZ_CAJHIV010000001.1"/>
</dbReference>
<dbReference type="InterPro" id="IPR002514">
    <property type="entry name" value="Transposase_8"/>
</dbReference>
<feature type="coiled-coil region" evidence="2">
    <location>
        <begin position="62"/>
        <end position="89"/>
    </location>
</feature>
<sequence length="234" mass="26264">MSKEKPSTYSAEFRASAVKLANESDKSISQVAQDLGINVNTLHTWIGKFSQPKDSNKTVRTNEHLHDELKRFKKEMARLTEELELLKKAAAYFAKAQRSTARMQEVGQLRSGCREVRLDKTAFRGIYGGCHVPAYECIPKRLLRTAEALPYGTRSLKAALSAPNRTVSRRLLREAALVSKTKRKFKATTSSKHHQPIADNLLDRQFAVESPIRSMPATSPIPQHMKAGCICPWS</sequence>
<comment type="similarity">
    <text evidence="1">Belongs to the transposase 8 family.</text>
</comment>
<dbReference type="InterPro" id="IPR009057">
    <property type="entry name" value="Homeodomain-like_sf"/>
</dbReference>
<evidence type="ECO:0000313" key="3">
    <source>
        <dbReference type="EMBL" id="MBD9358876.1"/>
    </source>
</evidence>
<keyword evidence="2" id="KW-0175">Coiled coil</keyword>
<keyword evidence="4" id="KW-1185">Reference proteome</keyword>
<gene>
    <name evidence="3" type="ORF">IE877_23910</name>
</gene>
<name>A0ABR9D6Y1_9GAMM</name>
<protein>
    <submittedName>
        <fullName evidence="3">Transposase</fullName>
    </submittedName>
</protein>
<reference evidence="3 4" key="1">
    <citation type="submission" date="2020-09" db="EMBL/GenBank/DDBJ databases">
        <title>Methylomonas albis sp. nov. and Methylomonas fluvii sp. nov.: Two cold-adapted methanotrophs from the River Elbe and an amended description of Methylovulum psychrotolerans strain Eb1.</title>
        <authorList>
            <person name="Bussmann I.K."/>
            <person name="Klings K.-W."/>
            <person name="Warnstedt J."/>
            <person name="Hoppert M."/>
            <person name="Saborowski A."/>
            <person name="Horn F."/>
            <person name="Liebner S."/>
        </authorList>
    </citation>
    <scope>NUCLEOTIDE SEQUENCE [LARGE SCALE GENOMIC DNA]</scope>
    <source>
        <strain evidence="3 4">EbA</strain>
    </source>
</reference>
<accession>A0ABR9D6Y1</accession>
<evidence type="ECO:0000256" key="2">
    <source>
        <dbReference type="SAM" id="Coils"/>
    </source>
</evidence>
<evidence type="ECO:0000313" key="4">
    <source>
        <dbReference type="Proteomes" id="UP000652176"/>
    </source>
</evidence>
<dbReference type="Proteomes" id="UP000652176">
    <property type="component" value="Unassembled WGS sequence"/>
</dbReference>
<dbReference type="EMBL" id="JACXSS010000001">
    <property type="protein sequence ID" value="MBD9358876.1"/>
    <property type="molecule type" value="Genomic_DNA"/>
</dbReference>
<dbReference type="PANTHER" id="PTHR33215">
    <property type="entry name" value="PROTEIN DISTAL ANTENNA"/>
    <property type="match status" value="1"/>
</dbReference>
<dbReference type="InterPro" id="IPR051839">
    <property type="entry name" value="RD_transcriptional_regulator"/>
</dbReference>
<evidence type="ECO:0000256" key="1">
    <source>
        <dbReference type="ARBA" id="ARBA00009964"/>
    </source>
</evidence>
<dbReference type="Gene3D" id="1.10.10.60">
    <property type="entry name" value="Homeodomain-like"/>
    <property type="match status" value="1"/>
</dbReference>
<proteinExistence type="inferred from homology"/>